<comment type="similarity">
    <text evidence="2">Belongs to the AB hydrolase superfamily. AB hydrolase 2 family.</text>
</comment>
<dbReference type="AlphaFoldDB" id="A0A9J2PR96"/>
<keyword evidence="6" id="KW-0276">Fatty acid metabolism</keyword>
<evidence type="ECO:0000256" key="4">
    <source>
        <dbReference type="ARBA" id="ARBA00022490"/>
    </source>
</evidence>
<dbReference type="GO" id="GO:0006631">
    <property type="term" value="P:fatty acid metabolic process"/>
    <property type="evidence" value="ECO:0007669"/>
    <property type="project" value="UniProtKB-KW"/>
</dbReference>
<evidence type="ECO:0000256" key="5">
    <source>
        <dbReference type="ARBA" id="ARBA00022801"/>
    </source>
</evidence>
<evidence type="ECO:0000256" key="8">
    <source>
        <dbReference type="ARBA" id="ARBA00031195"/>
    </source>
</evidence>
<dbReference type="Proteomes" id="UP000036681">
    <property type="component" value="Unplaced"/>
</dbReference>
<dbReference type="EC" id="3.1.2.22" evidence="3"/>
<dbReference type="SUPFAM" id="SSF53474">
    <property type="entry name" value="alpha/beta-Hydrolases"/>
    <property type="match status" value="1"/>
</dbReference>
<organism evidence="12 13">
    <name type="scientific">Ascaris lumbricoides</name>
    <name type="common">Giant roundworm</name>
    <dbReference type="NCBI Taxonomy" id="6252"/>
    <lineage>
        <taxon>Eukaryota</taxon>
        <taxon>Metazoa</taxon>
        <taxon>Ecdysozoa</taxon>
        <taxon>Nematoda</taxon>
        <taxon>Chromadorea</taxon>
        <taxon>Rhabditida</taxon>
        <taxon>Spirurina</taxon>
        <taxon>Ascaridomorpha</taxon>
        <taxon>Ascaridoidea</taxon>
        <taxon>Ascarididae</taxon>
        <taxon>Ascaris</taxon>
    </lineage>
</organism>
<dbReference type="FunFam" id="3.40.50.1820:FF:000010">
    <property type="entry name" value="Acyl-protein thioesterase 2"/>
    <property type="match status" value="1"/>
</dbReference>
<evidence type="ECO:0000256" key="3">
    <source>
        <dbReference type="ARBA" id="ARBA00012423"/>
    </source>
</evidence>
<keyword evidence="5" id="KW-0378">Hydrolase</keyword>
<protein>
    <recommendedName>
        <fullName evidence="3">palmitoyl-protein hydrolase</fullName>
        <ecNumber evidence="3">3.1.2.22</ecNumber>
    </recommendedName>
    <alternativeName>
        <fullName evidence="8">Palmitoyl-protein hydrolase</fullName>
    </alternativeName>
</protein>
<name>A0A9J2PR96_ASCLU</name>
<comment type="catalytic activity">
    <reaction evidence="10">
        <text>1-hexadecanoyl-sn-glycero-3-phosphocholine + H2O = sn-glycerol 3-phosphocholine + hexadecanoate + H(+)</text>
        <dbReference type="Rhea" id="RHEA:40435"/>
        <dbReference type="ChEBI" id="CHEBI:7896"/>
        <dbReference type="ChEBI" id="CHEBI:15377"/>
        <dbReference type="ChEBI" id="CHEBI:15378"/>
        <dbReference type="ChEBI" id="CHEBI:16870"/>
        <dbReference type="ChEBI" id="CHEBI:72998"/>
    </reaction>
    <physiologicalReaction direction="left-to-right" evidence="10">
        <dbReference type="Rhea" id="RHEA:40436"/>
    </physiologicalReaction>
</comment>
<comment type="subcellular location">
    <subcellularLocation>
        <location evidence="1">Cytoplasm</location>
    </subcellularLocation>
</comment>
<evidence type="ECO:0000256" key="9">
    <source>
        <dbReference type="ARBA" id="ARBA00047337"/>
    </source>
</evidence>
<sequence>MERRIVGGKPQADNSEKSREICYARGNSKKDMLSVRSVQLWSDNHHSGCRGPLKRSGTRVPSSALMGASISTNTSRIFSDLENFCLPGSGSSKSSESYEMTRDPIIVPAKSRHTATIIFLHGLGDTGQGWSSVFADEVPLDYVKYICPNAPEIPVTLNLGMRMPAWFDLYGITPDAEEDENGINISTKMLHSMIDEEVRSGIPSHRIVIGGFSMGGSLALYAGLTYDKPLAGILGLSSFLVQKSKVPGNHTANREVHIFMGHGGADFIVPLTFGEMTAEFIRKFDPNTKLNVYQSMTHGSCEQVSLYLKRTLLISRHSVFVSPFTKGKKMPQQAEYSFPNLIFLKVTPEPYTGDQIDHQEEEEDATSETVIRAEDFAELADVRAFLAERLPKI</sequence>
<evidence type="ECO:0000256" key="2">
    <source>
        <dbReference type="ARBA" id="ARBA00006499"/>
    </source>
</evidence>
<evidence type="ECO:0000313" key="13">
    <source>
        <dbReference type="WBParaSite" id="ALUE_0001203101-mRNA-1"/>
    </source>
</evidence>
<dbReference type="WBParaSite" id="ALUE_0001203101-mRNA-1">
    <property type="protein sequence ID" value="ALUE_0001203101-mRNA-1"/>
    <property type="gene ID" value="ALUE_0001203101"/>
</dbReference>
<dbReference type="PANTHER" id="PTHR10655:SF68">
    <property type="entry name" value="PALMITOYL-PROTEIN HYDROLASE"/>
    <property type="match status" value="1"/>
</dbReference>
<dbReference type="GO" id="GO:0052689">
    <property type="term" value="F:carboxylic ester hydrolase activity"/>
    <property type="evidence" value="ECO:0007669"/>
    <property type="project" value="TreeGrafter"/>
</dbReference>
<dbReference type="GO" id="GO:0005737">
    <property type="term" value="C:cytoplasm"/>
    <property type="evidence" value="ECO:0007669"/>
    <property type="project" value="UniProtKB-SubCell"/>
</dbReference>
<keyword evidence="12" id="KW-1185">Reference proteome</keyword>
<proteinExistence type="inferred from homology"/>
<keyword evidence="4" id="KW-0963">Cytoplasm</keyword>
<evidence type="ECO:0000313" key="12">
    <source>
        <dbReference type="Proteomes" id="UP000036681"/>
    </source>
</evidence>
<accession>A0A9J2PR96</accession>
<comment type="catalytic activity">
    <reaction evidence="9">
        <text>S-hexadecanoyl-L-cysteinyl-[protein] + H2O = L-cysteinyl-[protein] + hexadecanoate + H(+)</text>
        <dbReference type="Rhea" id="RHEA:19233"/>
        <dbReference type="Rhea" id="RHEA-COMP:10131"/>
        <dbReference type="Rhea" id="RHEA-COMP:11032"/>
        <dbReference type="ChEBI" id="CHEBI:7896"/>
        <dbReference type="ChEBI" id="CHEBI:15377"/>
        <dbReference type="ChEBI" id="CHEBI:15378"/>
        <dbReference type="ChEBI" id="CHEBI:29950"/>
        <dbReference type="ChEBI" id="CHEBI:74151"/>
        <dbReference type="EC" id="3.1.2.22"/>
    </reaction>
</comment>
<evidence type="ECO:0000259" key="11">
    <source>
        <dbReference type="Pfam" id="PF02230"/>
    </source>
</evidence>
<keyword evidence="7" id="KW-0443">Lipid metabolism</keyword>
<evidence type="ECO:0000256" key="1">
    <source>
        <dbReference type="ARBA" id="ARBA00004496"/>
    </source>
</evidence>
<reference evidence="13" key="1">
    <citation type="submission" date="2023-03" db="UniProtKB">
        <authorList>
            <consortium name="WormBaseParasite"/>
        </authorList>
    </citation>
    <scope>IDENTIFICATION</scope>
</reference>
<dbReference type="InterPro" id="IPR050565">
    <property type="entry name" value="LYPA1-2/EST-like"/>
</dbReference>
<dbReference type="Gene3D" id="3.40.50.1820">
    <property type="entry name" value="alpha/beta hydrolase"/>
    <property type="match status" value="1"/>
</dbReference>
<feature type="domain" description="Phospholipase/carboxylesterase/thioesterase" evidence="11">
    <location>
        <begin position="104"/>
        <end position="303"/>
    </location>
</feature>
<evidence type="ECO:0000256" key="6">
    <source>
        <dbReference type="ARBA" id="ARBA00022832"/>
    </source>
</evidence>
<evidence type="ECO:0000256" key="10">
    <source>
        <dbReference type="ARBA" id="ARBA00048656"/>
    </source>
</evidence>
<dbReference type="InterPro" id="IPR029058">
    <property type="entry name" value="AB_hydrolase_fold"/>
</dbReference>
<evidence type="ECO:0000256" key="7">
    <source>
        <dbReference type="ARBA" id="ARBA00023098"/>
    </source>
</evidence>
<dbReference type="Pfam" id="PF02230">
    <property type="entry name" value="Abhydrolase_2"/>
    <property type="match status" value="1"/>
</dbReference>
<dbReference type="PANTHER" id="PTHR10655">
    <property type="entry name" value="LYSOPHOSPHOLIPASE-RELATED"/>
    <property type="match status" value="1"/>
</dbReference>
<dbReference type="InterPro" id="IPR003140">
    <property type="entry name" value="PLipase/COase/thioEstase"/>
</dbReference>
<dbReference type="GO" id="GO:0008474">
    <property type="term" value="F:palmitoyl-(protein) hydrolase activity"/>
    <property type="evidence" value="ECO:0007669"/>
    <property type="project" value="UniProtKB-EC"/>
</dbReference>